<comment type="caution">
    <text evidence="3">The sequence shown here is derived from an EMBL/GenBank/DDBJ whole genome shotgun (WGS) entry which is preliminary data.</text>
</comment>
<reference evidence="3 4" key="1">
    <citation type="journal article" date="2018" name="Sci. Rep.">
        <title>Raphidocelis subcapitata (=Pseudokirchneriella subcapitata) provides an insight into genome evolution and environmental adaptations in the Sphaeropleales.</title>
        <authorList>
            <person name="Suzuki S."/>
            <person name="Yamaguchi H."/>
            <person name="Nakajima N."/>
            <person name="Kawachi M."/>
        </authorList>
    </citation>
    <scope>NUCLEOTIDE SEQUENCE [LARGE SCALE GENOMIC DNA]</scope>
    <source>
        <strain evidence="3 4">NIES-35</strain>
    </source>
</reference>
<feature type="region of interest" description="Disordered" evidence="1">
    <location>
        <begin position="232"/>
        <end position="269"/>
    </location>
</feature>
<accession>A0A2V0PHU6</accession>
<feature type="transmembrane region" description="Helical" evidence="2">
    <location>
        <begin position="183"/>
        <end position="203"/>
    </location>
</feature>
<gene>
    <name evidence="3" type="ORF">Rsub_12185</name>
</gene>
<keyword evidence="2" id="KW-0472">Membrane</keyword>
<protein>
    <submittedName>
        <fullName evidence="3">Uncharacterized protein</fullName>
    </submittedName>
</protein>
<name>A0A2V0PHU6_9CHLO</name>
<dbReference type="EMBL" id="BDRX01000155">
    <property type="protein sequence ID" value="GBF99381.1"/>
    <property type="molecule type" value="Genomic_DNA"/>
</dbReference>
<proteinExistence type="predicted"/>
<feature type="transmembrane region" description="Helical" evidence="2">
    <location>
        <begin position="129"/>
        <end position="148"/>
    </location>
</feature>
<keyword evidence="2" id="KW-1133">Transmembrane helix</keyword>
<keyword evidence="2" id="KW-0812">Transmembrane</keyword>
<organism evidence="3 4">
    <name type="scientific">Raphidocelis subcapitata</name>
    <dbReference type="NCBI Taxonomy" id="307507"/>
    <lineage>
        <taxon>Eukaryota</taxon>
        <taxon>Viridiplantae</taxon>
        <taxon>Chlorophyta</taxon>
        <taxon>core chlorophytes</taxon>
        <taxon>Chlorophyceae</taxon>
        <taxon>CS clade</taxon>
        <taxon>Sphaeropleales</taxon>
        <taxon>Selenastraceae</taxon>
        <taxon>Raphidocelis</taxon>
    </lineage>
</organism>
<evidence type="ECO:0000313" key="3">
    <source>
        <dbReference type="EMBL" id="GBF99381.1"/>
    </source>
</evidence>
<feature type="transmembrane region" description="Helical" evidence="2">
    <location>
        <begin position="107"/>
        <end position="124"/>
    </location>
</feature>
<dbReference type="InParanoid" id="A0A2V0PHU6"/>
<evidence type="ECO:0000256" key="1">
    <source>
        <dbReference type="SAM" id="MobiDB-lite"/>
    </source>
</evidence>
<keyword evidence="4" id="KW-1185">Reference proteome</keyword>
<dbReference type="Proteomes" id="UP000247498">
    <property type="component" value="Unassembled WGS sequence"/>
</dbReference>
<sequence>MAGGSEPSKSLSHSASRLEARRSLLLVKPRKRTPAERLGPSLHLSISAAAAMAVVAAAFISASAAAEQPIQGHLHTGCTLAAATIALIAMPELGHSNLTGPLETDEPSAVMIGGWLFCGLYLAYQAWWYLALLLGAFTFASVASSHWVVGKEAMYPPMVVAAFVVCVGFATPKEAVVGTLVKTCGIASGILIYTVFSTVLFPVTATQQVLDTLELAINEMRDLADVLMRGRRSNGSSSDALPSGLGGAKDAEGAASNGPAGRVGHGSGGRPLAAASQLAATVPAHLREAASLLPATAKERYLGRMPDGFMCFIPMPVRQSTAFGADVLAVLHVAHIVHRALWLMITTDDADASAEEARGTGSLLDAREFAAALPTSRAPRATAISTVHVERYTAQCEKLYRKSLKLHTPSGSPAGSMGGAADAASATARARWRRAIERTRDINAARRGGAAALSRLVGGMLDRGDVEATRWCATLLLLQQLGLGLWRLQDCLSILLRHLPGGDNLPAPKPVPTGDDIV</sequence>
<dbReference type="OrthoDB" id="10623822at2759"/>
<evidence type="ECO:0000256" key="2">
    <source>
        <dbReference type="SAM" id="Phobius"/>
    </source>
</evidence>
<evidence type="ECO:0000313" key="4">
    <source>
        <dbReference type="Proteomes" id="UP000247498"/>
    </source>
</evidence>
<feature type="transmembrane region" description="Helical" evidence="2">
    <location>
        <begin position="74"/>
        <end position="95"/>
    </location>
</feature>
<feature type="transmembrane region" description="Helical" evidence="2">
    <location>
        <begin position="42"/>
        <end position="62"/>
    </location>
</feature>
<dbReference type="AlphaFoldDB" id="A0A2V0PHU6"/>
<feature type="transmembrane region" description="Helical" evidence="2">
    <location>
        <begin position="154"/>
        <end position="171"/>
    </location>
</feature>